<dbReference type="NCBIfam" id="NF007113">
    <property type="entry name" value="PRK09562.1"/>
    <property type="match status" value="1"/>
</dbReference>
<dbReference type="InterPro" id="IPR048015">
    <property type="entry name" value="NTP-PPase_MazG-like_N"/>
</dbReference>
<dbReference type="Gene3D" id="1.10.287.1080">
    <property type="entry name" value="MazG-like"/>
    <property type="match status" value="2"/>
</dbReference>
<reference evidence="6 7" key="1">
    <citation type="submission" date="2018-08" db="EMBL/GenBank/DDBJ databases">
        <title>Genomic Encyclopedia of Type Strains, Phase IV (KMG-IV): sequencing the most valuable type-strain genomes for metagenomic binning, comparative biology and taxonomic classification.</title>
        <authorList>
            <person name="Goeker M."/>
        </authorList>
    </citation>
    <scope>NUCLEOTIDE SEQUENCE [LARGE SCALE GENOMIC DNA]</scope>
    <source>
        <strain evidence="6 7">BW863</strain>
    </source>
</reference>
<dbReference type="FunFam" id="1.10.287.1080:FF:000001">
    <property type="entry name" value="Nucleoside triphosphate pyrophosphohydrolase"/>
    <property type="match status" value="1"/>
</dbReference>
<dbReference type="PANTHER" id="PTHR30522:SF0">
    <property type="entry name" value="NUCLEOSIDE TRIPHOSPHATE PYROPHOSPHOHYDROLASE"/>
    <property type="match status" value="1"/>
</dbReference>
<dbReference type="RefSeq" id="WP_115837701.1">
    <property type="nucleotide sequence ID" value="NZ_CP025086.1"/>
</dbReference>
<name>A0A3D9YML1_9HYPH</name>
<dbReference type="CDD" id="cd11528">
    <property type="entry name" value="NTP-PPase_MazG_Nterm"/>
    <property type="match status" value="1"/>
</dbReference>
<dbReference type="SUPFAM" id="SSF101386">
    <property type="entry name" value="all-alpha NTP pyrophosphatases"/>
    <property type="match status" value="2"/>
</dbReference>
<gene>
    <name evidence="6" type="ORF">DES32_3123</name>
</gene>
<evidence type="ECO:0000313" key="6">
    <source>
        <dbReference type="EMBL" id="REF83208.1"/>
    </source>
</evidence>
<evidence type="ECO:0000256" key="4">
    <source>
        <dbReference type="ARBA" id="ARBA00074799"/>
    </source>
</evidence>
<sequence>MQKSRDIKKLLEIMATLRTPQTGCSWDLEQTFSTIAPYTIEEAYEVADAIARADLADLKDELGDLLLQVVFHARMAEEEKAFDFGDVVEAITAKMIRRHPHIFGDRRDLSTDAVKGLWAEIKAQEKAEKPAREEGLLGEIPLTLPGLTRAVKLQAKAATVGFDWNDVRLVLDKIREETAEIEAALDSKDASAIAAETGDLLFAVANLARHIGADPEAAIRGTNEKFMRRFAYIEREIARGGKKLGEVSLADMDALWNTAKTLEK</sequence>
<dbReference type="CDD" id="cd11529">
    <property type="entry name" value="NTP-PPase_MazG_Cterm"/>
    <property type="match status" value="1"/>
</dbReference>
<dbReference type="GO" id="GO:0006950">
    <property type="term" value="P:response to stress"/>
    <property type="evidence" value="ECO:0007669"/>
    <property type="project" value="UniProtKB-ARBA"/>
</dbReference>
<dbReference type="EMBL" id="QUMO01000006">
    <property type="protein sequence ID" value="REF83208.1"/>
    <property type="molecule type" value="Genomic_DNA"/>
</dbReference>
<comment type="catalytic activity">
    <reaction evidence="1">
        <text>ATP + H2O = AMP + diphosphate + H(+)</text>
        <dbReference type="Rhea" id="RHEA:14245"/>
        <dbReference type="ChEBI" id="CHEBI:15377"/>
        <dbReference type="ChEBI" id="CHEBI:15378"/>
        <dbReference type="ChEBI" id="CHEBI:30616"/>
        <dbReference type="ChEBI" id="CHEBI:33019"/>
        <dbReference type="ChEBI" id="CHEBI:456215"/>
        <dbReference type="EC" id="3.6.1.8"/>
    </reaction>
</comment>
<dbReference type="GO" id="GO:0046052">
    <property type="term" value="P:UTP catabolic process"/>
    <property type="evidence" value="ECO:0007669"/>
    <property type="project" value="TreeGrafter"/>
</dbReference>
<dbReference type="FunFam" id="1.10.287.1080:FF:000003">
    <property type="entry name" value="Nucleoside triphosphate pyrophosphohydrolase"/>
    <property type="match status" value="1"/>
</dbReference>
<evidence type="ECO:0000256" key="2">
    <source>
        <dbReference type="ARBA" id="ARBA00061115"/>
    </source>
</evidence>
<dbReference type="GO" id="GO:0046061">
    <property type="term" value="P:dATP catabolic process"/>
    <property type="evidence" value="ECO:0007669"/>
    <property type="project" value="TreeGrafter"/>
</dbReference>
<dbReference type="GO" id="GO:0046081">
    <property type="term" value="P:dUTP catabolic process"/>
    <property type="evidence" value="ECO:0007669"/>
    <property type="project" value="TreeGrafter"/>
</dbReference>
<dbReference type="Pfam" id="PF03819">
    <property type="entry name" value="MazG"/>
    <property type="match status" value="2"/>
</dbReference>
<dbReference type="NCBIfam" id="TIGR00444">
    <property type="entry name" value="mazG"/>
    <property type="match status" value="1"/>
</dbReference>
<evidence type="ECO:0000313" key="7">
    <source>
        <dbReference type="Proteomes" id="UP000256900"/>
    </source>
</evidence>
<dbReference type="GO" id="GO:0046047">
    <property type="term" value="P:TTP catabolic process"/>
    <property type="evidence" value="ECO:0007669"/>
    <property type="project" value="TreeGrafter"/>
</dbReference>
<dbReference type="InterPro" id="IPR048011">
    <property type="entry name" value="NTP-PPase_MazG-like_C"/>
</dbReference>
<evidence type="ECO:0000256" key="1">
    <source>
        <dbReference type="ARBA" id="ARBA00052141"/>
    </source>
</evidence>
<feature type="domain" description="NTP pyrophosphohydrolase MazG-like" evidence="5">
    <location>
        <begin position="30"/>
        <end position="103"/>
    </location>
</feature>
<organism evidence="6 7">
    <name type="scientific">Methylovirgula ligni</name>
    <dbReference type="NCBI Taxonomy" id="569860"/>
    <lineage>
        <taxon>Bacteria</taxon>
        <taxon>Pseudomonadati</taxon>
        <taxon>Pseudomonadota</taxon>
        <taxon>Alphaproteobacteria</taxon>
        <taxon>Hyphomicrobiales</taxon>
        <taxon>Beijerinckiaceae</taxon>
        <taxon>Methylovirgula</taxon>
    </lineage>
</organism>
<dbReference type="GO" id="GO:0046076">
    <property type="term" value="P:dTTP catabolic process"/>
    <property type="evidence" value="ECO:0007669"/>
    <property type="project" value="TreeGrafter"/>
</dbReference>
<feature type="domain" description="NTP pyrophosphohydrolase MazG-like" evidence="5">
    <location>
        <begin position="171"/>
        <end position="229"/>
    </location>
</feature>
<dbReference type="OrthoDB" id="9808939at2"/>
<dbReference type="InterPro" id="IPR011551">
    <property type="entry name" value="NTP_PyrPHydrolase_MazG"/>
</dbReference>
<dbReference type="InterPro" id="IPR004518">
    <property type="entry name" value="MazG-like_dom"/>
</dbReference>
<comment type="similarity">
    <text evidence="2">Belongs to the nucleoside triphosphate pyrophosphohydrolase family.</text>
</comment>
<dbReference type="EC" id="3.6.1.8" evidence="3"/>
<comment type="caution">
    <text evidence="6">The sequence shown here is derived from an EMBL/GenBank/DDBJ whole genome shotgun (WGS) entry which is preliminary data.</text>
</comment>
<evidence type="ECO:0000259" key="5">
    <source>
        <dbReference type="Pfam" id="PF03819"/>
    </source>
</evidence>
<dbReference type="GO" id="GO:0006203">
    <property type="term" value="P:dGTP catabolic process"/>
    <property type="evidence" value="ECO:0007669"/>
    <property type="project" value="TreeGrafter"/>
</dbReference>
<dbReference type="AlphaFoldDB" id="A0A3D9YML1"/>
<accession>A0A3D9YML1</accession>
<protein>
    <recommendedName>
        <fullName evidence="4">Nucleoside triphosphate pyrophosphohydrolase</fullName>
        <ecNumber evidence="3">3.6.1.8</ecNumber>
    </recommendedName>
</protein>
<dbReference type="GO" id="GO:0047693">
    <property type="term" value="F:ATP diphosphatase activity"/>
    <property type="evidence" value="ECO:0007669"/>
    <property type="project" value="UniProtKB-EC"/>
</dbReference>
<dbReference type="PANTHER" id="PTHR30522">
    <property type="entry name" value="NUCLEOSIDE TRIPHOSPHATE PYROPHOSPHOHYDROLASE"/>
    <property type="match status" value="1"/>
</dbReference>
<dbReference type="Proteomes" id="UP000256900">
    <property type="component" value="Unassembled WGS sequence"/>
</dbReference>
<evidence type="ECO:0000256" key="3">
    <source>
        <dbReference type="ARBA" id="ARBA00066372"/>
    </source>
</evidence>
<proteinExistence type="inferred from homology"/>
<keyword evidence="7" id="KW-1185">Reference proteome</keyword>